<protein>
    <recommendedName>
        <fullName evidence="6">Type 2 DNA topoisomerase 6 subunit B</fullName>
        <ecNumber evidence="6">5.6.2.2</ecNumber>
    </recommendedName>
    <alternativeName>
        <fullName evidence="6">Type II DNA topoisomerase VI subunit B</fullName>
        <shortName evidence="6">TopoVI-B</shortName>
    </alternativeName>
</protein>
<comment type="function">
    <text evidence="6">Relaxes both positive and negative superturns and exhibits a strong decatenase activity.</text>
</comment>
<evidence type="ECO:0000256" key="6">
    <source>
        <dbReference type="HAMAP-Rule" id="MF_00322"/>
    </source>
</evidence>
<dbReference type="InterPro" id="IPR015320">
    <property type="entry name" value="TopoVI_B_transducer"/>
</dbReference>
<dbReference type="InterPro" id="IPR005734">
    <property type="entry name" value="TopoVI_B"/>
</dbReference>
<feature type="compositionally biased region" description="Basic and acidic residues" evidence="7">
    <location>
        <begin position="43"/>
        <end position="54"/>
    </location>
</feature>
<dbReference type="HAMAP" id="MF_00322">
    <property type="entry name" value="Top6B"/>
    <property type="match status" value="1"/>
</dbReference>
<dbReference type="RefSeq" id="WP_238397714.1">
    <property type="nucleotide sequence ID" value="NZ_CP036274.1"/>
</dbReference>
<feature type="binding site" evidence="6">
    <location>
        <begin position="155"/>
        <end position="156"/>
    </location>
    <ligand>
        <name>ATP</name>
        <dbReference type="ChEBI" id="CHEBI:30616"/>
    </ligand>
</feature>
<dbReference type="EC" id="5.6.2.2" evidence="6"/>
<dbReference type="PANTHER" id="PTHR48444:SF1">
    <property type="entry name" value="DNA TOPOISOMERASE 6 SUBUNIT B"/>
    <property type="match status" value="1"/>
</dbReference>
<dbReference type="AlphaFoldDB" id="A0A517Y9B0"/>
<keyword evidence="5 6" id="KW-0413">Isomerase</keyword>
<feature type="binding site" evidence="6">
    <location>
        <position position="598"/>
    </location>
    <ligand>
        <name>ATP</name>
        <dbReference type="ChEBI" id="CHEBI:30616"/>
    </ligand>
</feature>
<comment type="subunit">
    <text evidence="6">Homodimer. Heterotetramer of two Top6A and two Top6B chains.</text>
</comment>
<accession>A0A517Y9B0</accession>
<dbReference type="PIRSF" id="PIRSF006553">
    <property type="entry name" value="TopoVI_B"/>
    <property type="match status" value="1"/>
</dbReference>
<dbReference type="GO" id="GO:0006265">
    <property type="term" value="P:DNA topological change"/>
    <property type="evidence" value="ECO:0007669"/>
    <property type="project" value="UniProtKB-UniRule"/>
</dbReference>
<proteinExistence type="inferred from homology"/>
<dbReference type="GO" id="GO:0003918">
    <property type="term" value="F:DNA topoisomerase type II (double strand cut, ATP-hydrolyzing) activity"/>
    <property type="evidence" value="ECO:0007669"/>
    <property type="project" value="UniProtKB-UniRule"/>
</dbReference>
<dbReference type="PANTHER" id="PTHR48444">
    <property type="entry name" value="DNA TOPOISOMERASE 6 SUBUNIT B"/>
    <property type="match status" value="1"/>
</dbReference>
<evidence type="ECO:0000256" key="5">
    <source>
        <dbReference type="ARBA" id="ARBA00023235"/>
    </source>
</evidence>
<keyword evidence="4 6" id="KW-0238">DNA-binding</keyword>
<keyword evidence="1 6" id="KW-0547">Nucleotide-binding</keyword>
<dbReference type="InterPro" id="IPR036890">
    <property type="entry name" value="HATPase_C_sf"/>
</dbReference>
<evidence type="ECO:0000313" key="9">
    <source>
        <dbReference type="EMBL" id="QDU26827.1"/>
    </source>
</evidence>
<dbReference type="GO" id="GO:0003677">
    <property type="term" value="F:DNA binding"/>
    <property type="evidence" value="ECO:0007669"/>
    <property type="project" value="UniProtKB-UniRule"/>
</dbReference>
<dbReference type="Proteomes" id="UP000315017">
    <property type="component" value="Chromosome"/>
</dbReference>
<evidence type="ECO:0000256" key="4">
    <source>
        <dbReference type="ARBA" id="ARBA00023125"/>
    </source>
</evidence>
<evidence type="ECO:0000256" key="7">
    <source>
        <dbReference type="SAM" id="MobiDB-lite"/>
    </source>
</evidence>
<comment type="similarity">
    <text evidence="6">Belongs to the TOP6B family.</text>
</comment>
<keyword evidence="2 6" id="KW-0067">ATP-binding</keyword>
<gene>
    <name evidence="6" type="primary">top6B</name>
    <name evidence="9" type="ORF">ETAA8_19100</name>
</gene>
<evidence type="ECO:0000256" key="1">
    <source>
        <dbReference type="ARBA" id="ARBA00022741"/>
    </source>
</evidence>
<dbReference type="Pfam" id="PF02518">
    <property type="entry name" value="HATPase_c"/>
    <property type="match status" value="1"/>
</dbReference>
<sequence length="716" mass="78500">MAKASATAQKSLDFEASESGDFVNKRAGKNGEAAANGSAENGAAHDEHPTESPSKRRSNAETMATKQKEISVSEFFAKNRHLLGFDNPRKALLTTVKEAVDNSLDACEEAGIVPEIWVIIEPTTNSRYKVSIQDNGPGIVKKQIPLIFGKLLYGSKFHRLRMSRGQQGIGISAAGMYGVLTTGKPVKIISKTGPKQKAHYFELQIDTKRNHPEIINGKGEGVDIAHGEEGHEQLVKQGIDWEAYYLAEEGPDGQKKPQQEVKSGTRVTIELEAKYVRGRGSVDEYLEQTAIANPHVTIHYKDAEGQETHYKRSTTDLPAEPKEIKPHPYGVELGRLMTMLQDNSFSTITQFLTESFSRVSNAVASNICETAKISSRAHPKRIGRQEADALFQAIQNTKISAPATDCLCPIGEPLILKGLHHVVPGEFYCADTRPPAVYRGNPFQIEVGLAYGGVSSAQKVSLDALQTFLAESDARTIRQFLMNTFDGVGGDGADKIIAEAGVGTRQSPGKLDKKEIAKLHAAMRNVNLSEGQTMQVMRYANRVPLQFSMSACAITQAVMGTNWRAYGLTQSRGGLPTGPVSVMVHMASVWVPFTSESKEAIAGYPEIQKELRLGLQAVGRRLQMYLNARNKVKQEGERRSVFLRYLKEVAGAVSEIQDLNEKKQTELYDRLLNVAKKKTAEADMKLDSRGKKIVAEEAEAFDDDKVLIVPQDGTSA</sequence>
<dbReference type="SUPFAM" id="SSF55874">
    <property type="entry name" value="ATPase domain of HSP90 chaperone/DNA topoisomerase II/histidine kinase"/>
    <property type="match status" value="1"/>
</dbReference>
<dbReference type="GO" id="GO:0005524">
    <property type="term" value="F:ATP binding"/>
    <property type="evidence" value="ECO:0007669"/>
    <property type="project" value="UniProtKB-UniRule"/>
</dbReference>
<feature type="domain" description="Histidine kinase/HSP90-like ATPase" evidence="8">
    <location>
        <begin position="87"/>
        <end position="275"/>
    </location>
</feature>
<dbReference type="Gene3D" id="3.30.230.10">
    <property type="match status" value="1"/>
</dbReference>
<dbReference type="Gene3D" id="3.30.565.10">
    <property type="entry name" value="Histidine kinase-like ATPase, C-terminal domain"/>
    <property type="match status" value="1"/>
</dbReference>
<dbReference type="Gene3D" id="1.10.8.50">
    <property type="match status" value="2"/>
</dbReference>
<dbReference type="GO" id="GO:0006260">
    <property type="term" value="P:DNA replication"/>
    <property type="evidence" value="ECO:0007669"/>
    <property type="project" value="UniProtKB-UniRule"/>
</dbReference>
<feature type="binding site" evidence="6">
    <location>
        <position position="134"/>
    </location>
    <ligand>
        <name>ATP</name>
        <dbReference type="ChEBI" id="CHEBI:30616"/>
    </ligand>
</feature>
<dbReference type="SMART" id="SM00387">
    <property type="entry name" value="HATPase_c"/>
    <property type="match status" value="1"/>
</dbReference>
<name>A0A517Y9B0_9BACT</name>
<organism evidence="9 10">
    <name type="scientific">Anatilimnocola aggregata</name>
    <dbReference type="NCBI Taxonomy" id="2528021"/>
    <lineage>
        <taxon>Bacteria</taxon>
        <taxon>Pseudomonadati</taxon>
        <taxon>Planctomycetota</taxon>
        <taxon>Planctomycetia</taxon>
        <taxon>Pirellulales</taxon>
        <taxon>Pirellulaceae</taxon>
        <taxon>Anatilimnocola</taxon>
    </lineage>
</organism>
<keyword evidence="10" id="KW-1185">Reference proteome</keyword>
<dbReference type="KEGG" id="aagg:ETAA8_19100"/>
<evidence type="ECO:0000256" key="2">
    <source>
        <dbReference type="ARBA" id="ARBA00022840"/>
    </source>
</evidence>
<dbReference type="SUPFAM" id="SSF46946">
    <property type="entry name" value="S13-like H2TH domain"/>
    <property type="match status" value="2"/>
</dbReference>
<dbReference type="InterPro" id="IPR010979">
    <property type="entry name" value="Ribosomal_uS13-like_H2TH"/>
</dbReference>
<dbReference type="EMBL" id="CP036274">
    <property type="protein sequence ID" value="QDU26827.1"/>
    <property type="molecule type" value="Genomic_DNA"/>
</dbReference>
<dbReference type="Pfam" id="PF09239">
    <property type="entry name" value="Topo-VIb_trans"/>
    <property type="match status" value="2"/>
</dbReference>
<feature type="binding site" evidence="6">
    <location>
        <position position="102"/>
    </location>
    <ligand>
        <name>ATP</name>
        <dbReference type="ChEBI" id="CHEBI:30616"/>
    </ligand>
</feature>
<evidence type="ECO:0000256" key="3">
    <source>
        <dbReference type="ARBA" id="ARBA00023029"/>
    </source>
</evidence>
<dbReference type="SUPFAM" id="SSF54211">
    <property type="entry name" value="Ribosomal protein S5 domain 2-like"/>
    <property type="match status" value="2"/>
</dbReference>
<reference evidence="9 10" key="1">
    <citation type="submission" date="2019-02" db="EMBL/GenBank/DDBJ databases">
        <title>Deep-cultivation of Planctomycetes and their phenomic and genomic characterization uncovers novel biology.</title>
        <authorList>
            <person name="Wiegand S."/>
            <person name="Jogler M."/>
            <person name="Boedeker C."/>
            <person name="Pinto D."/>
            <person name="Vollmers J."/>
            <person name="Rivas-Marin E."/>
            <person name="Kohn T."/>
            <person name="Peeters S.H."/>
            <person name="Heuer A."/>
            <person name="Rast P."/>
            <person name="Oberbeckmann S."/>
            <person name="Bunk B."/>
            <person name="Jeske O."/>
            <person name="Meyerdierks A."/>
            <person name="Storesund J.E."/>
            <person name="Kallscheuer N."/>
            <person name="Luecker S."/>
            <person name="Lage O.M."/>
            <person name="Pohl T."/>
            <person name="Merkel B.J."/>
            <person name="Hornburger P."/>
            <person name="Mueller R.-W."/>
            <person name="Bruemmer F."/>
            <person name="Labrenz M."/>
            <person name="Spormann A.M."/>
            <person name="Op den Camp H."/>
            <person name="Overmann J."/>
            <person name="Amann R."/>
            <person name="Jetten M.S.M."/>
            <person name="Mascher T."/>
            <person name="Medema M.H."/>
            <person name="Devos D.P."/>
            <person name="Kaster A.-K."/>
            <person name="Ovreas L."/>
            <person name="Rohde M."/>
            <person name="Galperin M.Y."/>
            <person name="Jogler C."/>
        </authorList>
    </citation>
    <scope>NUCLEOTIDE SEQUENCE [LARGE SCALE GENOMIC DNA]</scope>
    <source>
        <strain evidence="9 10">ETA_A8</strain>
    </source>
</reference>
<dbReference type="InterPro" id="IPR003594">
    <property type="entry name" value="HATPase_dom"/>
</dbReference>
<dbReference type="InterPro" id="IPR014721">
    <property type="entry name" value="Ribsml_uS5_D2-typ_fold_subgr"/>
</dbReference>
<dbReference type="InterPro" id="IPR020568">
    <property type="entry name" value="Ribosomal_Su5_D2-typ_SF"/>
</dbReference>
<keyword evidence="3 6" id="KW-0799">Topoisomerase</keyword>
<evidence type="ECO:0000313" key="10">
    <source>
        <dbReference type="Proteomes" id="UP000315017"/>
    </source>
</evidence>
<evidence type="ECO:0000259" key="8">
    <source>
        <dbReference type="SMART" id="SM00387"/>
    </source>
</evidence>
<feature type="compositionally biased region" description="Low complexity" evidence="7">
    <location>
        <begin position="30"/>
        <end position="42"/>
    </location>
</feature>
<comment type="catalytic activity">
    <reaction evidence="6">
        <text>ATP-dependent breakage, passage and rejoining of double-stranded DNA.</text>
        <dbReference type="EC" id="5.6.2.2"/>
    </reaction>
</comment>
<feature type="binding site" evidence="6">
    <location>
        <begin position="165"/>
        <end position="172"/>
    </location>
    <ligand>
        <name>ATP</name>
        <dbReference type="ChEBI" id="CHEBI:30616"/>
    </ligand>
</feature>
<feature type="compositionally biased region" description="Polar residues" evidence="7">
    <location>
        <begin position="1"/>
        <end position="10"/>
    </location>
</feature>
<feature type="region of interest" description="Disordered" evidence="7">
    <location>
        <begin position="1"/>
        <end position="66"/>
    </location>
</feature>